<evidence type="ECO:0000256" key="1">
    <source>
        <dbReference type="SAM" id="MobiDB-lite"/>
    </source>
</evidence>
<keyword evidence="3" id="KW-1185">Reference proteome</keyword>
<evidence type="ECO:0000313" key="3">
    <source>
        <dbReference type="Proteomes" id="UP001472677"/>
    </source>
</evidence>
<comment type="caution">
    <text evidence="2">The sequence shown here is derived from an EMBL/GenBank/DDBJ whole genome shotgun (WGS) entry which is preliminary data.</text>
</comment>
<dbReference type="EMBL" id="JBBPBM010000122">
    <property type="protein sequence ID" value="KAK8505866.1"/>
    <property type="molecule type" value="Genomic_DNA"/>
</dbReference>
<accession>A0ABR2BFB2</accession>
<feature type="region of interest" description="Disordered" evidence="1">
    <location>
        <begin position="1"/>
        <end position="37"/>
    </location>
</feature>
<proteinExistence type="predicted"/>
<name>A0ABR2BFB2_9ROSI</name>
<gene>
    <name evidence="2" type="ORF">V6N12_042890</name>
</gene>
<feature type="compositionally biased region" description="Basic and acidic residues" evidence="1">
    <location>
        <begin position="10"/>
        <end position="37"/>
    </location>
</feature>
<protein>
    <submittedName>
        <fullName evidence="2">Uncharacterized protein</fullName>
    </submittedName>
</protein>
<organism evidence="2 3">
    <name type="scientific">Hibiscus sabdariffa</name>
    <name type="common">roselle</name>
    <dbReference type="NCBI Taxonomy" id="183260"/>
    <lineage>
        <taxon>Eukaryota</taxon>
        <taxon>Viridiplantae</taxon>
        <taxon>Streptophyta</taxon>
        <taxon>Embryophyta</taxon>
        <taxon>Tracheophyta</taxon>
        <taxon>Spermatophyta</taxon>
        <taxon>Magnoliopsida</taxon>
        <taxon>eudicotyledons</taxon>
        <taxon>Gunneridae</taxon>
        <taxon>Pentapetalae</taxon>
        <taxon>rosids</taxon>
        <taxon>malvids</taxon>
        <taxon>Malvales</taxon>
        <taxon>Malvaceae</taxon>
        <taxon>Malvoideae</taxon>
        <taxon>Hibiscus</taxon>
    </lineage>
</organism>
<reference evidence="2 3" key="1">
    <citation type="journal article" date="2024" name="G3 (Bethesda)">
        <title>Genome assembly of Hibiscus sabdariffa L. provides insights into metabolisms of medicinal natural products.</title>
        <authorList>
            <person name="Kim T."/>
        </authorList>
    </citation>
    <scope>NUCLEOTIDE SEQUENCE [LARGE SCALE GENOMIC DNA]</scope>
    <source>
        <strain evidence="2">TK-2024</strain>
        <tissue evidence="2">Old leaves</tissue>
    </source>
</reference>
<feature type="compositionally biased region" description="Basic and acidic residues" evidence="1">
    <location>
        <begin position="63"/>
        <end position="82"/>
    </location>
</feature>
<feature type="region of interest" description="Disordered" evidence="1">
    <location>
        <begin position="55"/>
        <end position="82"/>
    </location>
</feature>
<sequence>MNEMGPAKECGTDHKPRKEDFTQNWRHESQTSRTEDWASRCLIVLKQNPELGLKKLLGKQKSKRGEGREKERDWPSEWRGDL</sequence>
<dbReference type="Proteomes" id="UP001472677">
    <property type="component" value="Unassembled WGS sequence"/>
</dbReference>
<evidence type="ECO:0000313" key="2">
    <source>
        <dbReference type="EMBL" id="KAK8505866.1"/>
    </source>
</evidence>